<name>A0A0A9BH67_ARUDO</name>
<evidence type="ECO:0000313" key="1">
    <source>
        <dbReference type="EMBL" id="JAD62681.1"/>
    </source>
</evidence>
<reference evidence="1" key="1">
    <citation type="submission" date="2014-09" db="EMBL/GenBank/DDBJ databases">
        <authorList>
            <person name="Magalhaes I.L.F."/>
            <person name="Oliveira U."/>
            <person name="Santos F.R."/>
            <person name="Vidigal T.H.D.A."/>
            <person name="Brescovit A.D."/>
            <person name="Santos A.J."/>
        </authorList>
    </citation>
    <scope>NUCLEOTIDE SEQUENCE</scope>
    <source>
        <tissue evidence="1">Shoot tissue taken approximately 20 cm above the soil surface</tissue>
    </source>
</reference>
<proteinExistence type="predicted"/>
<protein>
    <submittedName>
        <fullName evidence="1">Uncharacterized protein</fullName>
    </submittedName>
</protein>
<sequence>MLCYIKFF</sequence>
<dbReference type="EMBL" id="GBRH01235214">
    <property type="protein sequence ID" value="JAD62681.1"/>
    <property type="molecule type" value="Transcribed_RNA"/>
</dbReference>
<reference evidence="1" key="2">
    <citation type="journal article" date="2015" name="Data Brief">
        <title>Shoot transcriptome of the giant reed, Arundo donax.</title>
        <authorList>
            <person name="Barrero R.A."/>
            <person name="Guerrero F.D."/>
            <person name="Moolhuijzen P."/>
            <person name="Goolsby J.A."/>
            <person name="Tidwell J."/>
            <person name="Bellgard S.E."/>
            <person name="Bellgard M.I."/>
        </authorList>
    </citation>
    <scope>NUCLEOTIDE SEQUENCE</scope>
    <source>
        <tissue evidence="1">Shoot tissue taken approximately 20 cm above the soil surface</tissue>
    </source>
</reference>
<accession>A0A0A9BH67</accession>
<organism evidence="1">
    <name type="scientific">Arundo donax</name>
    <name type="common">Giant reed</name>
    <name type="synonym">Donax arundinaceus</name>
    <dbReference type="NCBI Taxonomy" id="35708"/>
    <lineage>
        <taxon>Eukaryota</taxon>
        <taxon>Viridiplantae</taxon>
        <taxon>Streptophyta</taxon>
        <taxon>Embryophyta</taxon>
        <taxon>Tracheophyta</taxon>
        <taxon>Spermatophyta</taxon>
        <taxon>Magnoliopsida</taxon>
        <taxon>Liliopsida</taxon>
        <taxon>Poales</taxon>
        <taxon>Poaceae</taxon>
        <taxon>PACMAD clade</taxon>
        <taxon>Arundinoideae</taxon>
        <taxon>Arundineae</taxon>
        <taxon>Arundo</taxon>
    </lineage>
</organism>